<dbReference type="Proteomes" id="UP001159363">
    <property type="component" value="Chromosome 13"/>
</dbReference>
<name>A0ABQ9G8R6_9NEOP</name>
<organism evidence="1 2">
    <name type="scientific">Dryococelus australis</name>
    <dbReference type="NCBI Taxonomy" id="614101"/>
    <lineage>
        <taxon>Eukaryota</taxon>
        <taxon>Metazoa</taxon>
        <taxon>Ecdysozoa</taxon>
        <taxon>Arthropoda</taxon>
        <taxon>Hexapoda</taxon>
        <taxon>Insecta</taxon>
        <taxon>Pterygota</taxon>
        <taxon>Neoptera</taxon>
        <taxon>Polyneoptera</taxon>
        <taxon>Phasmatodea</taxon>
        <taxon>Verophasmatodea</taxon>
        <taxon>Anareolatae</taxon>
        <taxon>Phasmatidae</taxon>
        <taxon>Eurycanthinae</taxon>
        <taxon>Dryococelus</taxon>
    </lineage>
</organism>
<keyword evidence="2" id="KW-1185">Reference proteome</keyword>
<proteinExistence type="predicted"/>
<comment type="caution">
    <text evidence="1">The sequence shown here is derived from an EMBL/GenBank/DDBJ whole genome shotgun (WGS) entry which is preliminary data.</text>
</comment>
<protein>
    <submittedName>
        <fullName evidence="1">Uncharacterized protein</fullName>
    </submittedName>
</protein>
<evidence type="ECO:0000313" key="1">
    <source>
        <dbReference type="EMBL" id="KAJ8868815.1"/>
    </source>
</evidence>
<gene>
    <name evidence="1" type="ORF">PR048_030356</name>
</gene>
<dbReference type="EMBL" id="JARBHB010000014">
    <property type="protein sequence ID" value="KAJ8868815.1"/>
    <property type="molecule type" value="Genomic_DNA"/>
</dbReference>
<accession>A0ABQ9G8R6</accession>
<evidence type="ECO:0000313" key="2">
    <source>
        <dbReference type="Proteomes" id="UP001159363"/>
    </source>
</evidence>
<reference evidence="1 2" key="1">
    <citation type="submission" date="2023-02" db="EMBL/GenBank/DDBJ databases">
        <title>LHISI_Scaffold_Assembly.</title>
        <authorList>
            <person name="Stuart O.P."/>
            <person name="Cleave R."/>
            <person name="Magrath M.J.L."/>
            <person name="Mikheyev A.S."/>
        </authorList>
    </citation>
    <scope>NUCLEOTIDE SEQUENCE [LARGE SCALE GENOMIC DNA]</scope>
    <source>
        <strain evidence="1">Daus_M_001</strain>
        <tissue evidence="1">Leg muscle</tissue>
    </source>
</reference>
<sequence length="82" mass="9297">MAAQEMGRNLLDLWGAMIVEHKEELHNPQVYGYRKWSDHLGGGGRVMRNRQDPHAGNALGIIHRRHIDMCSPHVTTATRKAT</sequence>